<evidence type="ECO:0000256" key="5">
    <source>
        <dbReference type="ARBA" id="ARBA00022741"/>
    </source>
</evidence>
<accession>A0A1L6T9N0</accession>
<evidence type="ECO:0000256" key="11">
    <source>
        <dbReference type="HAMAP-Rule" id="MF_00121"/>
    </source>
</evidence>
<dbReference type="InterPro" id="IPR018027">
    <property type="entry name" value="Asn/Gln_amidotransferase"/>
</dbReference>
<dbReference type="NCBIfam" id="NF004014">
    <property type="entry name" value="PRK05477.1-4"/>
    <property type="match status" value="1"/>
</dbReference>
<dbReference type="Proteomes" id="UP000029558">
    <property type="component" value="Chromosome"/>
</dbReference>
<comment type="function">
    <text evidence="8 11">Allows the formation of correctly charged Asn-tRNA(Asn) or Gln-tRNA(Gln) through the transamidation of misacylated Asp-tRNA(Asn) or Glu-tRNA(Gln) in organisms which lack either or both of asparaginyl-tRNA or glutaminyl-tRNA synthetases. The reaction takes place in the presence of glutamine and ATP through an activated phospho-Asp-tRNA(Asn) or phospho-Glu-tRNA(Gln).</text>
</comment>
<dbReference type="PANTHER" id="PTHR11659">
    <property type="entry name" value="GLUTAMYL-TRNA GLN AMIDOTRANSFERASE SUBUNIT B MITOCHONDRIAL AND PROKARYOTIC PET112-RELATED"/>
    <property type="match status" value="1"/>
</dbReference>
<dbReference type="RefSeq" id="WP_027242902.1">
    <property type="nucleotide sequence ID" value="NZ_CP012508.1"/>
</dbReference>
<evidence type="ECO:0000256" key="6">
    <source>
        <dbReference type="ARBA" id="ARBA00022840"/>
    </source>
</evidence>
<dbReference type="InterPro" id="IPR014746">
    <property type="entry name" value="Gln_synth/guanido_kin_cat_dom"/>
</dbReference>
<proteinExistence type="inferred from homology"/>
<keyword evidence="7 11" id="KW-0648">Protein biosynthesis</keyword>
<evidence type="ECO:0000256" key="1">
    <source>
        <dbReference type="ARBA" id="ARBA00005306"/>
    </source>
</evidence>
<reference evidence="12 13" key="1">
    <citation type="journal article" date="2014" name="Genome Announc.">
        <title>Comparative Genome Analysis of Two Isolates of the Fish Pathogen Piscirickettsia salmonis from Different Hosts Reveals Major Differences in Virulence-Associated Secretion Systems.</title>
        <authorList>
            <person name="Bohle H."/>
            <person name="Henriquez P."/>
            <person name="Grothusen H."/>
            <person name="Navas E."/>
            <person name="Sandoval A."/>
            <person name="Bustamante F."/>
            <person name="Bustos P."/>
            <person name="Mancilla M."/>
        </authorList>
    </citation>
    <scope>NUCLEOTIDE SEQUENCE [LARGE SCALE GENOMIC DNA]</scope>
    <source>
        <strain evidence="13">B1-32597</strain>
    </source>
</reference>
<dbReference type="NCBIfam" id="TIGR00133">
    <property type="entry name" value="gatB"/>
    <property type="match status" value="1"/>
</dbReference>
<evidence type="ECO:0000256" key="2">
    <source>
        <dbReference type="ARBA" id="ARBA00011123"/>
    </source>
</evidence>
<evidence type="ECO:0000313" key="13">
    <source>
        <dbReference type="Proteomes" id="UP000029558"/>
    </source>
</evidence>
<dbReference type="OrthoDB" id="9804078at2"/>
<dbReference type="InterPro" id="IPR042114">
    <property type="entry name" value="GatB_C_1"/>
</dbReference>
<evidence type="ECO:0000256" key="8">
    <source>
        <dbReference type="ARBA" id="ARBA00024799"/>
    </source>
</evidence>
<comment type="catalytic activity">
    <reaction evidence="10 11">
        <text>L-glutamyl-tRNA(Gln) + L-glutamine + ATP + H2O = L-glutaminyl-tRNA(Gln) + L-glutamate + ADP + phosphate + H(+)</text>
        <dbReference type="Rhea" id="RHEA:17521"/>
        <dbReference type="Rhea" id="RHEA-COMP:9681"/>
        <dbReference type="Rhea" id="RHEA-COMP:9684"/>
        <dbReference type="ChEBI" id="CHEBI:15377"/>
        <dbReference type="ChEBI" id="CHEBI:15378"/>
        <dbReference type="ChEBI" id="CHEBI:29985"/>
        <dbReference type="ChEBI" id="CHEBI:30616"/>
        <dbReference type="ChEBI" id="CHEBI:43474"/>
        <dbReference type="ChEBI" id="CHEBI:58359"/>
        <dbReference type="ChEBI" id="CHEBI:78520"/>
        <dbReference type="ChEBI" id="CHEBI:78521"/>
        <dbReference type="ChEBI" id="CHEBI:456216"/>
    </reaction>
</comment>
<dbReference type="FunFam" id="1.10.150.380:FF:000001">
    <property type="entry name" value="Aspartyl/glutamyl-tRNA(Asn/Gln) amidotransferase subunit B"/>
    <property type="match status" value="1"/>
</dbReference>
<dbReference type="Gene3D" id="1.10.10.410">
    <property type="match status" value="1"/>
</dbReference>
<dbReference type="Pfam" id="PF02934">
    <property type="entry name" value="GatB_N"/>
    <property type="match status" value="1"/>
</dbReference>
<dbReference type="InterPro" id="IPR003789">
    <property type="entry name" value="Asn/Gln_tRNA_amidoTrase-B-like"/>
</dbReference>
<dbReference type="PROSITE" id="PS01234">
    <property type="entry name" value="GATB"/>
    <property type="match status" value="1"/>
</dbReference>
<dbReference type="AlphaFoldDB" id="A0A1L6T9N0"/>
<organism evidence="12 13">
    <name type="scientific">Piscirickettsia salmonis</name>
    <dbReference type="NCBI Taxonomy" id="1238"/>
    <lineage>
        <taxon>Bacteria</taxon>
        <taxon>Pseudomonadati</taxon>
        <taxon>Pseudomonadota</taxon>
        <taxon>Gammaproteobacteria</taxon>
        <taxon>Thiotrichales</taxon>
        <taxon>Piscirickettsiaceae</taxon>
        <taxon>Piscirickettsia</taxon>
    </lineage>
</organism>
<dbReference type="SUPFAM" id="SSF55931">
    <property type="entry name" value="Glutamine synthetase/guanido kinase"/>
    <property type="match status" value="1"/>
</dbReference>
<keyword evidence="4 11" id="KW-0436">Ligase</keyword>
<dbReference type="SUPFAM" id="SSF89095">
    <property type="entry name" value="GatB/YqeY motif"/>
    <property type="match status" value="1"/>
</dbReference>
<comment type="catalytic activity">
    <reaction evidence="9 11">
        <text>L-aspartyl-tRNA(Asn) + L-glutamine + ATP + H2O = L-asparaginyl-tRNA(Asn) + L-glutamate + ADP + phosphate + 2 H(+)</text>
        <dbReference type="Rhea" id="RHEA:14513"/>
        <dbReference type="Rhea" id="RHEA-COMP:9674"/>
        <dbReference type="Rhea" id="RHEA-COMP:9677"/>
        <dbReference type="ChEBI" id="CHEBI:15377"/>
        <dbReference type="ChEBI" id="CHEBI:15378"/>
        <dbReference type="ChEBI" id="CHEBI:29985"/>
        <dbReference type="ChEBI" id="CHEBI:30616"/>
        <dbReference type="ChEBI" id="CHEBI:43474"/>
        <dbReference type="ChEBI" id="CHEBI:58359"/>
        <dbReference type="ChEBI" id="CHEBI:78515"/>
        <dbReference type="ChEBI" id="CHEBI:78516"/>
        <dbReference type="ChEBI" id="CHEBI:456216"/>
    </reaction>
</comment>
<evidence type="ECO:0000256" key="10">
    <source>
        <dbReference type="ARBA" id="ARBA00047913"/>
    </source>
</evidence>
<keyword evidence="6 11" id="KW-0067">ATP-binding</keyword>
<keyword evidence="5 11" id="KW-0547">Nucleotide-binding</keyword>
<dbReference type="InterPro" id="IPR023168">
    <property type="entry name" value="GatB_Yqey_C_2"/>
</dbReference>
<evidence type="ECO:0000256" key="7">
    <source>
        <dbReference type="ARBA" id="ARBA00022917"/>
    </source>
</evidence>
<sequence length="478" mass="52889">MEWETVIGLEVHIQLATQSKIFSGAATAYGALPNTQACAIDLGLPGVLPVLNQEAVKMAVKFALASDSKVNPRSIFSRKHYFYADLPKGYQISQYDQPIVHDGHLDVRLDDGKIKRIGITRAHLEEDAGKSLHEDFQGLSGIDLNRAGTPLLEIVSEPDMRSAEEAVAYLKALHSLVRYLEICDGNMQEGSFRVDVNVSVRPKGQAEFGTRTETKNLNSFRFIDRAIHFEVERQIQVLESGGIINQETRLFDAMKGETRPLRSKEDAHDYRYFPDPDLLPVAIEANFIDEIQATMPEFPEQKRLRFVEEYQLNDYDADVLTANRDMANFYEQAVKTAGGHAKLVANFIMGDFSAALNKELLDVTQSPISASELGGLIARVGDNTISGKIAKEIFIAMWEGQGDADSIINKKGLKQITDPTAIAAIVDDVIAANPTQLEQYRSGKDKLFGFFVGQAMKASKGKANPAELNKVLKHKLSS</sequence>
<evidence type="ECO:0000256" key="3">
    <source>
        <dbReference type="ARBA" id="ARBA00016923"/>
    </source>
</evidence>
<dbReference type="GO" id="GO:0005524">
    <property type="term" value="F:ATP binding"/>
    <property type="evidence" value="ECO:0007669"/>
    <property type="project" value="UniProtKB-KW"/>
</dbReference>
<dbReference type="PANTHER" id="PTHR11659:SF0">
    <property type="entry name" value="GLUTAMYL-TRNA(GLN) AMIDOTRANSFERASE SUBUNIT B, MITOCHONDRIAL"/>
    <property type="match status" value="1"/>
</dbReference>
<dbReference type="InterPro" id="IPR017958">
    <property type="entry name" value="Gln-tRNA_amidoTrfase_suB_CS"/>
</dbReference>
<comment type="similarity">
    <text evidence="1 11">Belongs to the GatB/GatE family. GatB subfamily.</text>
</comment>
<dbReference type="InterPro" id="IPR006075">
    <property type="entry name" value="Asn/Gln-tRNA_Trfase_suB/E_cat"/>
</dbReference>
<dbReference type="InterPro" id="IPR004413">
    <property type="entry name" value="GatB"/>
</dbReference>
<dbReference type="HAMAP" id="MF_00121">
    <property type="entry name" value="GatB"/>
    <property type="match status" value="1"/>
</dbReference>
<dbReference type="FunFam" id="1.10.10.410:FF:000001">
    <property type="entry name" value="Aspartyl/glutamyl-tRNA(Asn/Gln) amidotransferase subunit B"/>
    <property type="match status" value="1"/>
</dbReference>
<evidence type="ECO:0000313" key="12">
    <source>
        <dbReference type="EMBL" id="ALB21878.1"/>
    </source>
</evidence>
<dbReference type="InterPro" id="IPR017959">
    <property type="entry name" value="Asn/Gln-tRNA_amidoTrfase_suB/E"/>
</dbReference>
<dbReference type="GO" id="GO:0050567">
    <property type="term" value="F:glutaminyl-tRNA synthase (glutamine-hydrolyzing) activity"/>
    <property type="evidence" value="ECO:0007669"/>
    <property type="project" value="UniProtKB-UniRule"/>
</dbReference>
<dbReference type="SMART" id="SM00845">
    <property type="entry name" value="GatB_Yqey"/>
    <property type="match status" value="1"/>
</dbReference>
<name>A0A1L6T9N0_PISSA</name>
<evidence type="ECO:0000256" key="9">
    <source>
        <dbReference type="ARBA" id="ARBA00047380"/>
    </source>
</evidence>
<dbReference type="Pfam" id="PF02637">
    <property type="entry name" value="GatB_Yqey"/>
    <property type="match status" value="1"/>
</dbReference>
<evidence type="ECO:0000256" key="4">
    <source>
        <dbReference type="ARBA" id="ARBA00022598"/>
    </source>
</evidence>
<protein>
    <recommendedName>
        <fullName evidence="3 11">Aspartyl/glutamyl-tRNA(Asn/Gln) amidotransferase subunit B</fullName>
        <shortName evidence="11">Asp/Glu-ADT subunit B</shortName>
        <ecNumber evidence="11">6.3.5.-</ecNumber>
    </recommendedName>
</protein>
<dbReference type="NCBIfam" id="NF004012">
    <property type="entry name" value="PRK05477.1-2"/>
    <property type="match status" value="1"/>
</dbReference>
<gene>
    <name evidence="11" type="primary">gatB</name>
    <name evidence="12" type="ORF">KU39_694</name>
</gene>
<dbReference type="EC" id="6.3.5.-" evidence="11"/>
<dbReference type="GO" id="GO:0070681">
    <property type="term" value="P:glutaminyl-tRNAGln biosynthesis via transamidation"/>
    <property type="evidence" value="ECO:0007669"/>
    <property type="project" value="TreeGrafter"/>
</dbReference>
<comment type="subunit">
    <text evidence="2 11">Heterotrimer of A, B and C subunits.</text>
</comment>
<dbReference type="Gene3D" id="1.10.150.380">
    <property type="entry name" value="GatB domain, N-terminal subdomain"/>
    <property type="match status" value="1"/>
</dbReference>
<dbReference type="GO" id="GO:0006412">
    <property type="term" value="P:translation"/>
    <property type="evidence" value="ECO:0007669"/>
    <property type="project" value="UniProtKB-UniRule"/>
</dbReference>
<dbReference type="EMBL" id="CP012508">
    <property type="protein sequence ID" value="ALB21878.1"/>
    <property type="molecule type" value="Genomic_DNA"/>
</dbReference>
<dbReference type="NCBIfam" id="NF004015">
    <property type="entry name" value="PRK05477.1-5"/>
    <property type="match status" value="1"/>
</dbReference>